<dbReference type="OMA" id="WRIQREL"/>
<evidence type="ECO:0008006" key="4">
    <source>
        <dbReference type="Google" id="ProtNLM"/>
    </source>
</evidence>
<dbReference type="EMBL" id="KK583245">
    <property type="protein sequence ID" value="KDO24146.1"/>
    <property type="molecule type" value="Genomic_DNA"/>
</dbReference>
<evidence type="ECO:0000313" key="2">
    <source>
        <dbReference type="EMBL" id="KDO24146.1"/>
    </source>
</evidence>
<dbReference type="KEGG" id="spar:SPRG_10573"/>
<proteinExistence type="predicted"/>
<keyword evidence="3" id="KW-1185">Reference proteome</keyword>
<dbReference type="GeneID" id="24132675"/>
<reference evidence="2 3" key="1">
    <citation type="journal article" date="2013" name="PLoS Genet.">
        <title>Distinctive expansion of potential virulence genes in the genome of the oomycete fish pathogen Saprolegnia parasitica.</title>
        <authorList>
            <person name="Jiang R.H."/>
            <person name="de Bruijn I."/>
            <person name="Haas B.J."/>
            <person name="Belmonte R."/>
            <person name="Lobach L."/>
            <person name="Christie J."/>
            <person name="van den Ackerveken G."/>
            <person name="Bottin A."/>
            <person name="Bulone V."/>
            <person name="Diaz-Moreno S.M."/>
            <person name="Dumas B."/>
            <person name="Fan L."/>
            <person name="Gaulin E."/>
            <person name="Govers F."/>
            <person name="Grenville-Briggs L.J."/>
            <person name="Horner N.R."/>
            <person name="Levin J.Z."/>
            <person name="Mammella M."/>
            <person name="Meijer H.J."/>
            <person name="Morris P."/>
            <person name="Nusbaum C."/>
            <person name="Oome S."/>
            <person name="Phillips A.J."/>
            <person name="van Rooyen D."/>
            <person name="Rzeszutek E."/>
            <person name="Saraiva M."/>
            <person name="Secombes C.J."/>
            <person name="Seidl M.F."/>
            <person name="Snel B."/>
            <person name="Stassen J.H."/>
            <person name="Sykes S."/>
            <person name="Tripathy S."/>
            <person name="van den Berg H."/>
            <person name="Vega-Arreguin J.C."/>
            <person name="Wawra S."/>
            <person name="Young S.K."/>
            <person name="Zeng Q."/>
            <person name="Dieguez-Uribeondo J."/>
            <person name="Russ C."/>
            <person name="Tyler B.M."/>
            <person name="van West P."/>
        </authorList>
    </citation>
    <scope>NUCLEOTIDE SEQUENCE [LARGE SCALE GENOMIC DNA]</scope>
    <source>
        <strain evidence="2 3">CBS 223.65</strain>
    </source>
</reference>
<dbReference type="RefSeq" id="XP_012205090.1">
    <property type="nucleotide sequence ID" value="XM_012349700.1"/>
</dbReference>
<dbReference type="VEuPathDB" id="FungiDB:SPRG_10573"/>
<evidence type="ECO:0000313" key="3">
    <source>
        <dbReference type="Proteomes" id="UP000030745"/>
    </source>
</evidence>
<accession>A0A067CC93</accession>
<evidence type="ECO:0000256" key="1">
    <source>
        <dbReference type="SAM" id="MobiDB-lite"/>
    </source>
</evidence>
<dbReference type="Proteomes" id="UP000030745">
    <property type="component" value="Unassembled WGS sequence"/>
</dbReference>
<gene>
    <name evidence="2" type="ORF">SPRG_10573</name>
</gene>
<feature type="region of interest" description="Disordered" evidence="1">
    <location>
        <begin position="1"/>
        <end position="20"/>
    </location>
</feature>
<name>A0A067CC93_SAPPC</name>
<dbReference type="AlphaFoldDB" id="A0A067CC93"/>
<protein>
    <recommendedName>
        <fullName evidence="4">BZIP domain-containing protein</fullName>
    </recommendedName>
</protein>
<organism evidence="2 3">
    <name type="scientific">Saprolegnia parasitica (strain CBS 223.65)</name>
    <dbReference type="NCBI Taxonomy" id="695850"/>
    <lineage>
        <taxon>Eukaryota</taxon>
        <taxon>Sar</taxon>
        <taxon>Stramenopiles</taxon>
        <taxon>Oomycota</taxon>
        <taxon>Saprolegniomycetes</taxon>
        <taxon>Saprolegniales</taxon>
        <taxon>Saprolegniaceae</taxon>
        <taxon>Saprolegnia</taxon>
    </lineage>
</organism>
<sequence>MVQDTNPNEDESLAPTVLEDDPRADYRLKNRLKQRKFRARYQADRAQLEAEIDELSAVLAIPPALAWSHVAAVFAAATKDASRENLRLRAIHARRARLAQAISRWVTASAISGVPRTSSIPRVTLLADENARKLGVDWITTQWYHNTDRMLSHYGFPGASSRPIVDFNVQVLHDDTFNLYWRIQRELPLSLEAADAALSGRIRSLFRGDSLPDFYSLVDRELLAQVDPTLLYRCGAKEDDGETDMFLSREFRTLDRVVFVGGSVQDDDRIDHNHMWHHRTFWYVLDRTSPTTCTLRVLFWHSNLFTKDRGYTLEDEAAAWDHVVGSSTEDVEFEKLRRLMFARCPDAIYSRDKYLALEP</sequence>
<dbReference type="OrthoDB" id="71163at2759"/>